<dbReference type="AlphaFoldDB" id="A0A9J6ZC93"/>
<evidence type="ECO:0000313" key="2">
    <source>
        <dbReference type="EMBL" id="URN93457.1"/>
    </source>
</evidence>
<dbReference type="SUPFAM" id="SSF88713">
    <property type="entry name" value="Glycoside hydrolase/deacetylase"/>
    <property type="match status" value="1"/>
</dbReference>
<feature type="domain" description="NodB homology" evidence="1">
    <location>
        <begin position="140"/>
        <end position="315"/>
    </location>
</feature>
<dbReference type="PANTHER" id="PTHR10587:SF80">
    <property type="entry name" value="CHITOOLIGOSACCHARIDE DEACETYLASE"/>
    <property type="match status" value="1"/>
</dbReference>
<dbReference type="InterPro" id="IPR011330">
    <property type="entry name" value="Glyco_hydro/deAcase_b/a-brl"/>
</dbReference>
<name>A0A9J6ZC93_9BACL</name>
<dbReference type="PROSITE" id="PS51677">
    <property type="entry name" value="NODB"/>
    <property type="match status" value="1"/>
</dbReference>
<dbReference type="EMBL" id="CP097899">
    <property type="protein sequence ID" value="URN93457.1"/>
    <property type="molecule type" value="Genomic_DNA"/>
</dbReference>
<dbReference type="InterPro" id="IPR002509">
    <property type="entry name" value="NODB_dom"/>
</dbReference>
<evidence type="ECO:0000313" key="3">
    <source>
        <dbReference type="Proteomes" id="UP001056756"/>
    </source>
</evidence>
<dbReference type="GO" id="GO:0005975">
    <property type="term" value="P:carbohydrate metabolic process"/>
    <property type="evidence" value="ECO:0007669"/>
    <property type="project" value="InterPro"/>
</dbReference>
<dbReference type="Gene3D" id="3.20.20.370">
    <property type="entry name" value="Glycoside hydrolase/deacetylase"/>
    <property type="match status" value="1"/>
</dbReference>
<dbReference type="InterPro" id="IPR050248">
    <property type="entry name" value="Polysacc_deacetylase_ArnD"/>
</dbReference>
<evidence type="ECO:0000259" key="1">
    <source>
        <dbReference type="PROSITE" id="PS51677"/>
    </source>
</evidence>
<dbReference type="KEGG" id="plig:NAG76_16695"/>
<protein>
    <submittedName>
        <fullName evidence="2">Polysaccharide deacetylase family protein</fullName>
    </submittedName>
</protein>
<proteinExistence type="predicted"/>
<organism evidence="2 3">
    <name type="scientific">Candidatus Pristimantibacillus lignocellulolyticus</name>
    <dbReference type="NCBI Taxonomy" id="2994561"/>
    <lineage>
        <taxon>Bacteria</taxon>
        <taxon>Bacillati</taxon>
        <taxon>Bacillota</taxon>
        <taxon>Bacilli</taxon>
        <taxon>Bacillales</taxon>
        <taxon>Paenibacillaceae</taxon>
        <taxon>Candidatus Pristimantibacillus</taxon>
    </lineage>
</organism>
<dbReference type="CDD" id="cd10950">
    <property type="entry name" value="CE4_BsYlxY_like"/>
    <property type="match status" value="1"/>
</dbReference>
<dbReference type="Proteomes" id="UP001056756">
    <property type="component" value="Chromosome"/>
</dbReference>
<reference evidence="2" key="1">
    <citation type="submission" date="2022-05" db="EMBL/GenBank/DDBJ databases">
        <title>Novel bacterial taxa in a minimal lignocellulolytic consortium and its capacity to transform plastics disclosed by genome-resolved metagenomics.</title>
        <authorList>
            <person name="Rodriguez C.A.D."/>
            <person name="Diaz-Garcia L."/>
            <person name="Herrera K."/>
            <person name="Tarazona N.A."/>
            <person name="Sproer C."/>
            <person name="Overmann J."/>
            <person name="Jimenez D.J."/>
        </authorList>
    </citation>
    <scope>NUCLEOTIDE SEQUENCE</scope>
    <source>
        <strain evidence="2">MAG5</strain>
    </source>
</reference>
<dbReference type="GO" id="GO:0016020">
    <property type="term" value="C:membrane"/>
    <property type="evidence" value="ECO:0007669"/>
    <property type="project" value="TreeGrafter"/>
</dbReference>
<accession>A0A9J6ZC93</accession>
<dbReference type="Pfam" id="PF01522">
    <property type="entry name" value="Polysacc_deac_1"/>
    <property type="match status" value="1"/>
</dbReference>
<dbReference type="GO" id="GO:0016810">
    <property type="term" value="F:hydrolase activity, acting on carbon-nitrogen (but not peptide) bonds"/>
    <property type="evidence" value="ECO:0007669"/>
    <property type="project" value="InterPro"/>
</dbReference>
<gene>
    <name evidence="2" type="ORF">NAG76_16695</name>
</gene>
<sequence length="336" mass="37941">MKIQWWKKASFIVASTLALVIFIKINGNLSSFINHVQEQDAVYTFMQVNRSEAEKKELYAQIVAEAGNHKEEPIDARIDRVFHAIPGYNGVEVDIEKTYEYNLQMVRGEKIRFIYKNTVPSINLEDLGNHQIYKGNPNKKMIGFMINVAWGNEYIDSILSSLEAERVHATFFLDGSWLSKNKDIAIKIQNAGHELSNHAYSHPDMANLSRSEQEKQITRTEELLKEINVDNKWFAPPSGSFNQATIQVARDQGLLTVLWTIDTIDWKKPPASLIVSRVTSKLEPGALILMHPTDSTATALPEMIKSIKAQGYSIGTVSDTLSSERLQDTVEGVDIF</sequence>
<dbReference type="PANTHER" id="PTHR10587">
    <property type="entry name" value="GLYCOSYL TRANSFERASE-RELATED"/>
    <property type="match status" value="1"/>
</dbReference>